<dbReference type="Pfam" id="PF01315">
    <property type="entry name" value="Ald_Xan_dh_C"/>
    <property type="match status" value="1"/>
</dbReference>
<organism evidence="3 4">
    <name type="scientific">Zemynaea arenosa</name>
    <dbReference type="NCBI Taxonomy" id="2561931"/>
    <lineage>
        <taxon>Bacteria</taxon>
        <taxon>Pseudomonadati</taxon>
        <taxon>Pseudomonadota</taxon>
        <taxon>Betaproteobacteria</taxon>
        <taxon>Burkholderiales</taxon>
        <taxon>Oxalobacteraceae</taxon>
        <taxon>Telluria group</taxon>
        <taxon>Zemynaea</taxon>
    </lineage>
</organism>
<proteinExistence type="predicted"/>
<dbReference type="Pfam" id="PF20256">
    <property type="entry name" value="MoCoBD_2"/>
    <property type="match status" value="1"/>
</dbReference>
<feature type="region of interest" description="Disordered" evidence="1">
    <location>
        <begin position="69"/>
        <end position="107"/>
    </location>
</feature>
<feature type="domain" description="Aldehyde oxidase/xanthine dehydrogenase a/b hammerhead" evidence="2">
    <location>
        <begin position="18"/>
        <end position="147"/>
    </location>
</feature>
<keyword evidence="4" id="KW-1185">Reference proteome</keyword>
<sequence length="754" mass="80679">MSIIGQGIDRTDGRLKVTGAATYSAEHQLPRLVHAVMVLSTVPKGRIVAIDSAAIKAMKGVRVVMTHQNAPRLAHSKGAQHEDKAKSSGGQQTKPDKKQQPPNPKLSLLQDDRVQYNAQPIAVVVADTFEQARDAARSVKVRYAKEPAQLNLDQARQKLRAPEAQPGRPSESKRGDAAAALERAPVRIDALYTTPIENHNPMEPHATIAAWDGDHLTLYDSTQNISGVRRTAATTFGIEPEKVRVVCPFVGGGFGCKGSTWSHVMLAAMAAKLAGAPVKLVVERTQMFGPVGARPLTEQSLCLGATTEGKLTAITHDTVSHTSFVDDFSEPCTAVTRKAYQTESLHTTQKLMTLNLGVPTYMRAPGESTGSFALESAMDELAYKLMMDPIQLRLANYAERDPEKNLPWSSKSLRECYRVGAERFGWAKRTAEPGSMRAGRMLVGWGMATAAYPANRQGAKASATLLADGTAVVRSGSHDLGTGTYTVMTQIAAEALGLPVSKVRFELGDTSMPEAPVSGGSQTVASVGPAVWQAARGVRHKLILMAVADRGSPLHGVAVTDVDVADGWLSHGTDRARREPIGAVLARHGGQSVTAQSNAEQEADKKKQFAMQSFGAVFVEVHVDPDVGTVRVPRIVGAYGVGRIMNAKLAHSQLMGGIVWGLGMGLMEKTEIDWRYGRAVNENLADYHVPVNADVGAIDIVVVDEQDQQINELGAKGIGEIGITGVAAAIANAVYHATGKRIRDLPITPDKLIV</sequence>
<dbReference type="InterPro" id="IPR037165">
    <property type="entry name" value="AldOxase/xan_DH_Mopterin-bd_sf"/>
</dbReference>
<evidence type="ECO:0000256" key="1">
    <source>
        <dbReference type="SAM" id="MobiDB-lite"/>
    </source>
</evidence>
<dbReference type="Gene3D" id="3.30.365.10">
    <property type="entry name" value="Aldehyde oxidase/xanthine dehydrogenase, molybdopterin binding domain"/>
    <property type="match status" value="4"/>
</dbReference>
<dbReference type="Pfam" id="PF02738">
    <property type="entry name" value="MoCoBD_1"/>
    <property type="match status" value="1"/>
</dbReference>
<name>A0A4Y9SEF3_9BURK</name>
<dbReference type="SUPFAM" id="SSF56003">
    <property type="entry name" value="Molybdenum cofactor-binding domain"/>
    <property type="match status" value="1"/>
</dbReference>
<dbReference type="PANTHER" id="PTHR11908:SF153">
    <property type="entry name" value="DEHYDROGENASE"/>
    <property type="match status" value="1"/>
</dbReference>
<dbReference type="GO" id="GO:0005506">
    <property type="term" value="F:iron ion binding"/>
    <property type="evidence" value="ECO:0007669"/>
    <property type="project" value="InterPro"/>
</dbReference>
<dbReference type="PANTHER" id="PTHR11908">
    <property type="entry name" value="XANTHINE DEHYDROGENASE"/>
    <property type="match status" value="1"/>
</dbReference>
<comment type="caution">
    <text evidence="3">The sequence shown here is derived from an EMBL/GenBank/DDBJ whole genome shotgun (WGS) entry which is preliminary data.</text>
</comment>
<dbReference type="InterPro" id="IPR036856">
    <property type="entry name" value="Ald_Oxase/Xan_DH_a/b_sf"/>
</dbReference>
<evidence type="ECO:0000259" key="2">
    <source>
        <dbReference type="SMART" id="SM01008"/>
    </source>
</evidence>
<dbReference type="Proteomes" id="UP000298438">
    <property type="component" value="Unassembled WGS sequence"/>
</dbReference>
<dbReference type="SMART" id="SM01008">
    <property type="entry name" value="Ald_Xan_dh_C"/>
    <property type="match status" value="1"/>
</dbReference>
<protein>
    <submittedName>
        <fullName evidence="3">Xanthine dehydrogenase family protein molybdopterin-binding subunit</fullName>
    </submittedName>
</protein>
<dbReference type="SUPFAM" id="SSF54665">
    <property type="entry name" value="CO dehydrogenase molybdoprotein N-domain-like"/>
    <property type="match status" value="1"/>
</dbReference>
<dbReference type="InterPro" id="IPR000674">
    <property type="entry name" value="Ald_Oxase/Xan_DH_a/b"/>
</dbReference>
<dbReference type="AlphaFoldDB" id="A0A4Y9SEF3"/>
<evidence type="ECO:0000313" key="4">
    <source>
        <dbReference type="Proteomes" id="UP000298438"/>
    </source>
</evidence>
<dbReference type="RefSeq" id="WP_135207492.1">
    <property type="nucleotide sequence ID" value="NZ_SPVF01000152.1"/>
</dbReference>
<evidence type="ECO:0000313" key="3">
    <source>
        <dbReference type="EMBL" id="TFW19151.1"/>
    </source>
</evidence>
<accession>A0A4Y9SEF3</accession>
<gene>
    <name evidence="3" type="ORF">E4L96_12165</name>
</gene>
<feature type="region of interest" description="Disordered" evidence="1">
    <location>
        <begin position="150"/>
        <end position="179"/>
    </location>
</feature>
<dbReference type="InterPro" id="IPR008274">
    <property type="entry name" value="AldOxase/xan_DH_MoCoBD1"/>
</dbReference>
<dbReference type="InterPro" id="IPR046867">
    <property type="entry name" value="AldOxase/xan_DH_MoCoBD2"/>
</dbReference>
<reference evidence="3 4" key="1">
    <citation type="submission" date="2019-03" db="EMBL/GenBank/DDBJ databases">
        <title>Draft Genome Sequence of Massilia arenosa sp. nov., a Novel Massilia Species Isolated from a Sandy-loam Maize Soil.</title>
        <authorList>
            <person name="Raths R."/>
            <person name="Peta V."/>
            <person name="Bucking H."/>
        </authorList>
    </citation>
    <scope>NUCLEOTIDE SEQUENCE [LARGE SCALE GENOMIC DNA]</scope>
    <source>
        <strain evidence="3 4">MC02</strain>
    </source>
</reference>
<dbReference type="Gene3D" id="3.90.1170.50">
    <property type="entry name" value="Aldehyde oxidase/xanthine dehydrogenase, a/b hammerhead"/>
    <property type="match status" value="1"/>
</dbReference>
<dbReference type="InterPro" id="IPR016208">
    <property type="entry name" value="Ald_Oxase/xanthine_DH-like"/>
</dbReference>
<dbReference type="EMBL" id="SPVF01000152">
    <property type="protein sequence ID" value="TFW19151.1"/>
    <property type="molecule type" value="Genomic_DNA"/>
</dbReference>
<dbReference type="OrthoDB" id="221297at2"/>
<dbReference type="GO" id="GO:0016491">
    <property type="term" value="F:oxidoreductase activity"/>
    <property type="evidence" value="ECO:0007669"/>
    <property type="project" value="InterPro"/>
</dbReference>